<evidence type="ECO:0000256" key="1">
    <source>
        <dbReference type="SAM" id="Phobius"/>
    </source>
</evidence>
<dbReference type="Pfam" id="PF03703">
    <property type="entry name" value="bPH_2"/>
    <property type="match status" value="1"/>
</dbReference>
<feature type="domain" description="YdbS-like PH" evidence="2">
    <location>
        <begin position="83"/>
        <end position="153"/>
    </location>
</feature>
<keyword evidence="4" id="KW-1185">Reference proteome</keyword>
<proteinExistence type="predicted"/>
<keyword evidence="1" id="KW-0472">Membrane</keyword>
<organism evidence="3 4">
    <name type="scientific">Mucisphaera calidilacus</name>
    <dbReference type="NCBI Taxonomy" id="2527982"/>
    <lineage>
        <taxon>Bacteria</taxon>
        <taxon>Pseudomonadati</taxon>
        <taxon>Planctomycetota</taxon>
        <taxon>Phycisphaerae</taxon>
        <taxon>Phycisphaerales</taxon>
        <taxon>Phycisphaeraceae</taxon>
        <taxon>Mucisphaera</taxon>
    </lineage>
</organism>
<feature type="transmembrane region" description="Helical" evidence="1">
    <location>
        <begin position="58"/>
        <end position="80"/>
    </location>
</feature>
<feature type="transmembrane region" description="Helical" evidence="1">
    <location>
        <begin position="29"/>
        <end position="52"/>
    </location>
</feature>
<name>A0A518BXG6_9BACT</name>
<dbReference type="RefSeq" id="WP_145445785.1">
    <property type="nucleotide sequence ID" value="NZ_CP036280.1"/>
</dbReference>
<protein>
    <submittedName>
        <fullName evidence="3">Bacterial membrane flanked domain protein</fullName>
    </submittedName>
</protein>
<keyword evidence="1" id="KW-0812">Transmembrane</keyword>
<reference evidence="3 4" key="1">
    <citation type="submission" date="2019-02" db="EMBL/GenBank/DDBJ databases">
        <title>Deep-cultivation of Planctomycetes and their phenomic and genomic characterization uncovers novel biology.</title>
        <authorList>
            <person name="Wiegand S."/>
            <person name="Jogler M."/>
            <person name="Boedeker C."/>
            <person name="Pinto D."/>
            <person name="Vollmers J."/>
            <person name="Rivas-Marin E."/>
            <person name="Kohn T."/>
            <person name="Peeters S.H."/>
            <person name="Heuer A."/>
            <person name="Rast P."/>
            <person name="Oberbeckmann S."/>
            <person name="Bunk B."/>
            <person name="Jeske O."/>
            <person name="Meyerdierks A."/>
            <person name="Storesund J.E."/>
            <person name="Kallscheuer N."/>
            <person name="Luecker S."/>
            <person name="Lage O.M."/>
            <person name="Pohl T."/>
            <person name="Merkel B.J."/>
            <person name="Hornburger P."/>
            <person name="Mueller R.-W."/>
            <person name="Bruemmer F."/>
            <person name="Labrenz M."/>
            <person name="Spormann A.M."/>
            <person name="Op den Camp H."/>
            <person name="Overmann J."/>
            <person name="Amann R."/>
            <person name="Jetten M.S.M."/>
            <person name="Mascher T."/>
            <person name="Medema M.H."/>
            <person name="Devos D.P."/>
            <person name="Kaster A.-K."/>
            <person name="Ovreas L."/>
            <person name="Rohde M."/>
            <person name="Galperin M.Y."/>
            <person name="Jogler C."/>
        </authorList>
    </citation>
    <scope>NUCLEOTIDE SEQUENCE [LARGE SCALE GENOMIC DNA]</scope>
    <source>
        <strain evidence="3 4">Pan265</strain>
    </source>
</reference>
<dbReference type="Proteomes" id="UP000320386">
    <property type="component" value="Chromosome"/>
</dbReference>
<evidence type="ECO:0000313" key="3">
    <source>
        <dbReference type="EMBL" id="QDU71644.1"/>
    </source>
</evidence>
<evidence type="ECO:0000313" key="4">
    <source>
        <dbReference type="Proteomes" id="UP000320386"/>
    </source>
</evidence>
<dbReference type="InterPro" id="IPR005182">
    <property type="entry name" value="YdbS-like_PH"/>
</dbReference>
<sequence length="182" mass="20626">MIEEKVELEAGSAPESKLWRGGPSQILNFWVYVGNALLGLLMIVAGVGLNVLMPDSLWGYYLMPLALLPMVHAGWSWLVLSAQTYELSSQRIRFKSGVLARRTDDLELYRVRDLTIEQPLVYRMLGLGNLVMETSDRSHPRMVIPAVPEPQALLDMVRENVEERRRVTRTREVDFDGGDEVA</sequence>
<accession>A0A518BXG6</accession>
<dbReference type="KEGG" id="mcad:Pan265_14960"/>
<dbReference type="OrthoDB" id="269393at2"/>
<dbReference type="EMBL" id="CP036280">
    <property type="protein sequence ID" value="QDU71644.1"/>
    <property type="molecule type" value="Genomic_DNA"/>
</dbReference>
<keyword evidence="1" id="KW-1133">Transmembrane helix</keyword>
<evidence type="ECO:0000259" key="2">
    <source>
        <dbReference type="Pfam" id="PF03703"/>
    </source>
</evidence>
<dbReference type="PANTHER" id="PTHR37938">
    <property type="entry name" value="BLL0215 PROTEIN"/>
    <property type="match status" value="1"/>
</dbReference>
<dbReference type="AlphaFoldDB" id="A0A518BXG6"/>
<gene>
    <name evidence="3" type="ORF">Pan265_14960</name>
</gene>
<dbReference type="PANTHER" id="PTHR37938:SF1">
    <property type="entry name" value="BLL0215 PROTEIN"/>
    <property type="match status" value="1"/>
</dbReference>